<dbReference type="PROSITE" id="PS00518">
    <property type="entry name" value="ZF_RING_1"/>
    <property type="match status" value="1"/>
</dbReference>
<evidence type="ECO:0000256" key="3">
    <source>
        <dbReference type="ARBA" id="ARBA00012251"/>
    </source>
</evidence>
<gene>
    <name evidence="15" type="ORF">IscW_ISCW003744</name>
</gene>
<feature type="region of interest" description="Disordered" evidence="12">
    <location>
        <begin position="71"/>
        <end position="93"/>
    </location>
</feature>
<dbReference type="AlphaFoldDB" id="B7PFH4"/>
<feature type="non-terminal residue" evidence="15">
    <location>
        <position position="1"/>
    </location>
</feature>
<dbReference type="VEuPathDB" id="VectorBase:ISCI003744"/>
<accession>B7PFH4</accession>
<dbReference type="Pfam" id="PF22191">
    <property type="entry name" value="IBR_1"/>
    <property type="match status" value="1"/>
</dbReference>
<proteinExistence type="inferred from homology"/>
<name>B7PFH4_IXOSC</name>
<dbReference type="CDD" id="cd20341">
    <property type="entry name" value="BRcat_RBR_RNF14"/>
    <property type="match status" value="1"/>
</dbReference>
<reference evidence="15 17" key="1">
    <citation type="submission" date="2008-03" db="EMBL/GenBank/DDBJ databases">
        <title>Annotation of Ixodes scapularis.</title>
        <authorList>
            <consortium name="Ixodes scapularis Genome Project Consortium"/>
            <person name="Caler E."/>
            <person name="Hannick L.I."/>
            <person name="Bidwell S."/>
            <person name="Joardar V."/>
            <person name="Thiagarajan M."/>
            <person name="Amedeo P."/>
            <person name="Galinsky K.J."/>
            <person name="Schobel S."/>
            <person name="Inman J."/>
            <person name="Hostetler J."/>
            <person name="Miller J."/>
            <person name="Hammond M."/>
            <person name="Megy K."/>
            <person name="Lawson D."/>
            <person name="Kodira C."/>
            <person name="Sutton G."/>
            <person name="Meyer J."/>
            <person name="Hill C.A."/>
            <person name="Birren B."/>
            <person name="Nene V."/>
            <person name="Collins F."/>
            <person name="Alarcon-Chaidez F."/>
            <person name="Wikel S."/>
            <person name="Strausberg R."/>
        </authorList>
    </citation>
    <scope>NUCLEOTIDE SEQUENCE [LARGE SCALE GENOMIC DNA]</scope>
    <source>
        <strain evidence="17">Wikel</strain>
        <strain evidence="15">Wikel colony</strain>
    </source>
</reference>
<dbReference type="EMBL" id="ABJB010200228">
    <property type="status" value="NOT_ANNOTATED_CDS"/>
    <property type="molecule type" value="Genomic_DNA"/>
</dbReference>
<evidence type="ECO:0000256" key="6">
    <source>
        <dbReference type="ARBA" id="ARBA00022737"/>
    </source>
</evidence>
<dbReference type="OrthoDB" id="69641at2759"/>
<dbReference type="InterPro" id="IPR001841">
    <property type="entry name" value="Znf_RING"/>
</dbReference>
<dbReference type="EMBL" id="ABJB010075967">
    <property type="status" value="NOT_ANNOTATED_CDS"/>
    <property type="molecule type" value="Genomic_DNA"/>
</dbReference>
<dbReference type="EC" id="2.3.2.31" evidence="3"/>
<dbReference type="EMBL" id="ABJB010921104">
    <property type="status" value="NOT_ANNOTATED_CDS"/>
    <property type="molecule type" value="Genomic_DNA"/>
</dbReference>
<evidence type="ECO:0000313" key="17">
    <source>
        <dbReference type="Proteomes" id="UP000001555"/>
    </source>
</evidence>
<dbReference type="HOGENOM" id="CLU_021364_2_0_1"/>
<evidence type="ECO:0000256" key="2">
    <source>
        <dbReference type="ARBA" id="ARBA00004906"/>
    </source>
</evidence>
<dbReference type="InterPro" id="IPR047548">
    <property type="entry name" value="Rcat_RBR_RNF14"/>
</dbReference>
<evidence type="ECO:0000259" key="14">
    <source>
        <dbReference type="PROSITE" id="PS51873"/>
    </source>
</evidence>
<keyword evidence="17" id="KW-1185">Reference proteome</keyword>
<dbReference type="GO" id="GO:0006511">
    <property type="term" value="P:ubiquitin-dependent protein catabolic process"/>
    <property type="evidence" value="ECO:0000318"/>
    <property type="project" value="GO_Central"/>
</dbReference>
<evidence type="ECO:0000256" key="11">
    <source>
        <dbReference type="PROSITE-ProRule" id="PRU00175"/>
    </source>
</evidence>
<dbReference type="FunFam" id="3.30.40.10:FF:000137">
    <property type="entry name" value="RanBP-type and C3HC4-type zinc finger-containing protein 1"/>
    <property type="match status" value="1"/>
</dbReference>
<evidence type="ECO:0000256" key="5">
    <source>
        <dbReference type="ARBA" id="ARBA00022723"/>
    </source>
</evidence>
<keyword evidence="4" id="KW-0808">Transferase</keyword>
<protein>
    <recommendedName>
        <fullName evidence="3">RBR-type E3 ubiquitin transferase</fullName>
        <ecNumber evidence="3">2.3.2.31</ecNumber>
    </recommendedName>
</protein>
<dbReference type="EMBL" id="ABJB010918983">
    <property type="status" value="NOT_ANNOTATED_CDS"/>
    <property type="molecule type" value="Genomic_DNA"/>
</dbReference>
<dbReference type="EMBL" id="ABJB010340500">
    <property type="status" value="NOT_ANNOTATED_CDS"/>
    <property type="molecule type" value="Genomic_DNA"/>
</dbReference>
<dbReference type="InterPro" id="IPR044066">
    <property type="entry name" value="TRIAD_supradom"/>
</dbReference>
<feature type="domain" description="RING-type" evidence="13">
    <location>
        <begin position="136"/>
        <end position="180"/>
    </location>
</feature>
<keyword evidence="9" id="KW-0862">Zinc</keyword>
<evidence type="ECO:0000313" key="15">
    <source>
        <dbReference type="EMBL" id="EEC05346.1"/>
    </source>
</evidence>
<evidence type="ECO:0000256" key="8">
    <source>
        <dbReference type="ARBA" id="ARBA00022786"/>
    </source>
</evidence>
<dbReference type="Gene3D" id="1.20.120.1750">
    <property type="match status" value="1"/>
</dbReference>
<comment type="similarity">
    <text evidence="10">Belongs to the RBR family. RNF14 subfamily.</text>
</comment>
<evidence type="ECO:0000256" key="12">
    <source>
        <dbReference type="SAM" id="MobiDB-lite"/>
    </source>
</evidence>
<dbReference type="EMBL" id="ABJB010217570">
    <property type="status" value="NOT_ANNOTATED_CDS"/>
    <property type="molecule type" value="Genomic_DNA"/>
</dbReference>
<reference evidence="16" key="2">
    <citation type="submission" date="2020-05" db="UniProtKB">
        <authorList>
            <consortium name="EnsemblMetazoa"/>
        </authorList>
    </citation>
    <scope>IDENTIFICATION</scope>
    <source>
        <strain evidence="16">wikel</strain>
    </source>
</reference>
<dbReference type="Gene3D" id="2.20.25.20">
    <property type="match status" value="1"/>
</dbReference>
<sequence length="393" mass="44840">PRLTTATWRPSWQLERLSLALDQCWQREPNVVVLYRWMGLLQDEALEHLQLETNHSLKPLVQDLAWLPSRPGERASRANPTRSRPSSGCHHSISPPVHRLSLVAVTSPVTRALRVALAEYNAQEKRRVFDSEWLTCQVCLTSKLGREFEPLVGCGHPFCRECLEQHFRIQVESGATLCCPQEGCTAQALPTQVKALVGEALGTRYEEHLLSQYLASQADLTYCPRLQCQQAVVTEPDLPMARCPSCHFVFCLYCRMVYHGVQPCRLKPGEQRAIRDQYLNGSAAEKRQMEKRYGRRTLQLVVDESLSQDWMQEHSKKCPHCAVSIEKQDGCNKMTCWRCGTYFCWLCAVPLKSATNPYQHFSDPNSPCFNKLFEGIQGAEDFDDNHELGEFLL</sequence>
<dbReference type="GO" id="GO:0061630">
    <property type="term" value="F:ubiquitin protein ligase activity"/>
    <property type="evidence" value="ECO:0000318"/>
    <property type="project" value="GO_Central"/>
</dbReference>
<dbReference type="Gene3D" id="3.30.40.10">
    <property type="entry name" value="Zinc/RING finger domain, C3HC4 (zinc finger)"/>
    <property type="match status" value="1"/>
</dbReference>
<keyword evidence="5" id="KW-0479">Metal-binding</keyword>
<keyword evidence="7 11" id="KW-0863">Zinc-finger</keyword>
<dbReference type="InterPro" id="IPR013083">
    <property type="entry name" value="Znf_RING/FYVE/PHD"/>
</dbReference>
<dbReference type="PROSITE" id="PS51873">
    <property type="entry name" value="TRIAD"/>
    <property type="match status" value="1"/>
</dbReference>
<evidence type="ECO:0000256" key="1">
    <source>
        <dbReference type="ARBA" id="ARBA00001798"/>
    </source>
</evidence>
<evidence type="ECO:0000259" key="13">
    <source>
        <dbReference type="PROSITE" id="PS50089"/>
    </source>
</evidence>
<dbReference type="VEuPathDB" id="VectorBase:ISCP_025037"/>
<dbReference type="GO" id="GO:0016567">
    <property type="term" value="P:protein ubiquitination"/>
    <property type="evidence" value="ECO:0007669"/>
    <property type="project" value="InterPro"/>
</dbReference>
<evidence type="ECO:0000256" key="9">
    <source>
        <dbReference type="ARBA" id="ARBA00022833"/>
    </source>
</evidence>
<dbReference type="EMBL" id="DS702595">
    <property type="protein sequence ID" value="EEC05346.1"/>
    <property type="molecule type" value="Genomic_DNA"/>
</dbReference>
<dbReference type="STRING" id="6945.B7PFH4"/>
<dbReference type="SMART" id="SM00647">
    <property type="entry name" value="IBR"/>
    <property type="match status" value="2"/>
</dbReference>
<comment type="pathway">
    <text evidence="2">Protein modification; protein ubiquitination.</text>
</comment>
<feature type="domain" description="RING-type" evidence="14">
    <location>
        <begin position="132"/>
        <end position="372"/>
    </location>
</feature>
<keyword evidence="8" id="KW-0833">Ubl conjugation pathway</keyword>
<dbReference type="GO" id="GO:0008270">
    <property type="term" value="F:zinc ion binding"/>
    <property type="evidence" value="ECO:0007669"/>
    <property type="project" value="UniProtKB-KW"/>
</dbReference>
<dbReference type="GO" id="GO:0005737">
    <property type="term" value="C:cytoplasm"/>
    <property type="evidence" value="ECO:0000318"/>
    <property type="project" value="GO_Central"/>
</dbReference>
<dbReference type="Proteomes" id="UP000001555">
    <property type="component" value="Unassembled WGS sequence"/>
</dbReference>
<dbReference type="Pfam" id="PF01485">
    <property type="entry name" value="IBR"/>
    <property type="match status" value="1"/>
</dbReference>
<dbReference type="SUPFAM" id="SSF57850">
    <property type="entry name" value="RING/U-box"/>
    <property type="match status" value="3"/>
</dbReference>
<comment type="catalytic activity">
    <reaction evidence="1">
        <text>[E2 ubiquitin-conjugating enzyme]-S-ubiquitinyl-L-cysteine + [acceptor protein]-L-lysine = [E2 ubiquitin-conjugating enzyme]-L-cysteine + [acceptor protein]-N(6)-ubiquitinyl-L-lysine.</text>
        <dbReference type="EC" id="2.3.2.31"/>
    </reaction>
</comment>
<keyword evidence="6" id="KW-0677">Repeat</keyword>
<dbReference type="EMBL" id="ABJB011083155">
    <property type="status" value="NOT_ANNOTATED_CDS"/>
    <property type="molecule type" value="Genomic_DNA"/>
</dbReference>
<dbReference type="InterPro" id="IPR002867">
    <property type="entry name" value="IBR_dom"/>
</dbReference>
<dbReference type="InterPro" id="IPR017907">
    <property type="entry name" value="Znf_RING_CS"/>
</dbReference>
<dbReference type="InParanoid" id="B7PFH4"/>
<dbReference type="InterPro" id="IPR031127">
    <property type="entry name" value="E3_UB_ligase_RBR"/>
</dbReference>
<dbReference type="PROSITE" id="PS50089">
    <property type="entry name" value="ZF_RING_2"/>
    <property type="match status" value="1"/>
</dbReference>
<dbReference type="GO" id="GO:0000151">
    <property type="term" value="C:ubiquitin ligase complex"/>
    <property type="evidence" value="ECO:0000318"/>
    <property type="project" value="GO_Central"/>
</dbReference>
<evidence type="ECO:0000256" key="7">
    <source>
        <dbReference type="ARBA" id="ARBA00022771"/>
    </source>
</evidence>
<evidence type="ECO:0000256" key="4">
    <source>
        <dbReference type="ARBA" id="ARBA00022679"/>
    </source>
</evidence>
<dbReference type="EnsemblMetazoa" id="ISCW003744-RA">
    <property type="protein sequence ID" value="ISCW003744-PA"/>
    <property type="gene ID" value="ISCW003744"/>
</dbReference>
<organism>
    <name type="scientific">Ixodes scapularis</name>
    <name type="common">Black-legged tick</name>
    <name type="synonym">Deer tick</name>
    <dbReference type="NCBI Taxonomy" id="6945"/>
    <lineage>
        <taxon>Eukaryota</taxon>
        <taxon>Metazoa</taxon>
        <taxon>Ecdysozoa</taxon>
        <taxon>Arthropoda</taxon>
        <taxon>Chelicerata</taxon>
        <taxon>Arachnida</taxon>
        <taxon>Acari</taxon>
        <taxon>Parasitiformes</taxon>
        <taxon>Ixodida</taxon>
        <taxon>Ixodoidea</taxon>
        <taxon>Ixodidae</taxon>
        <taxon>Ixodinae</taxon>
        <taxon>Ixodes</taxon>
    </lineage>
</organism>
<dbReference type="GO" id="GO:0031624">
    <property type="term" value="F:ubiquitin conjugating enzyme binding"/>
    <property type="evidence" value="ECO:0000318"/>
    <property type="project" value="GO_Central"/>
</dbReference>
<evidence type="ECO:0000313" key="16">
    <source>
        <dbReference type="EnsemblMetazoa" id="ISCW003744-PA"/>
    </source>
</evidence>
<dbReference type="PANTHER" id="PTHR11685">
    <property type="entry name" value="RBR FAMILY RING FINGER AND IBR DOMAIN-CONTAINING"/>
    <property type="match status" value="1"/>
</dbReference>
<dbReference type="VEuPathDB" id="VectorBase:ISCW003744"/>
<evidence type="ECO:0000256" key="10">
    <source>
        <dbReference type="ARBA" id="ARBA00044508"/>
    </source>
</evidence>
<dbReference type="PaxDb" id="6945-B7PFH4"/>
<dbReference type="CDD" id="cd20354">
    <property type="entry name" value="Rcat_RBR_RNF14"/>
    <property type="match status" value="1"/>
</dbReference>